<accession>A0ABY9WXB0</accession>
<dbReference type="InterPro" id="IPR020843">
    <property type="entry name" value="ER"/>
</dbReference>
<dbReference type="EMBL" id="CP043494">
    <property type="protein sequence ID" value="WNG47763.1"/>
    <property type="molecule type" value="Genomic_DNA"/>
</dbReference>
<protein>
    <submittedName>
        <fullName evidence="3">NADP-dependent oxidoreductase</fullName>
    </submittedName>
</protein>
<dbReference type="PANTHER" id="PTHR11695">
    <property type="entry name" value="ALCOHOL DEHYDROGENASE RELATED"/>
    <property type="match status" value="1"/>
</dbReference>
<evidence type="ECO:0000313" key="3">
    <source>
        <dbReference type="EMBL" id="WNG47763.1"/>
    </source>
</evidence>
<dbReference type="Pfam" id="PF13602">
    <property type="entry name" value="ADH_zinc_N_2"/>
    <property type="match status" value="1"/>
</dbReference>
<dbReference type="SUPFAM" id="SSF50129">
    <property type="entry name" value="GroES-like"/>
    <property type="match status" value="1"/>
</dbReference>
<dbReference type="CDD" id="cd05289">
    <property type="entry name" value="MDR_like_2"/>
    <property type="match status" value="1"/>
</dbReference>
<name>A0ABY9WXB0_9BACT</name>
<dbReference type="InterPro" id="IPR002364">
    <property type="entry name" value="Quin_OxRdtase/zeta-crystal_CS"/>
</dbReference>
<dbReference type="SMART" id="SM00829">
    <property type="entry name" value="PKS_ER"/>
    <property type="match status" value="1"/>
</dbReference>
<gene>
    <name evidence="3" type="ORF">F0U60_29260</name>
</gene>
<dbReference type="Gene3D" id="3.90.180.10">
    <property type="entry name" value="Medium-chain alcohol dehydrogenases, catalytic domain"/>
    <property type="match status" value="1"/>
</dbReference>
<dbReference type="PROSITE" id="PS01162">
    <property type="entry name" value="QOR_ZETA_CRYSTAL"/>
    <property type="match status" value="1"/>
</dbReference>
<proteinExistence type="predicted"/>
<dbReference type="InterPro" id="IPR013154">
    <property type="entry name" value="ADH-like_N"/>
</dbReference>
<dbReference type="PANTHER" id="PTHR11695:SF294">
    <property type="entry name" value="RETICULON-4-INTERACTING PROTEIN 1, MITOCHONDRIAL"/>
    <property type="match status" value="1"/>
</dbReference>
<keyword evidence="1" id="KW-0560">Oxidoreductase</keyword>
<reference evidence="3 4" key="1">
    <citation type="submission" date="2019-08" db="EMBL/GenBank/DDBJ databases">
        <title>Archangium and Cystobacter genomes.</title>
        <authorList>
            <person name="Chen I.-C.K."/>
            <person name="Wielgoss S."/>
        </authorList>
    </citation>
    <scope>NUCLEOTIDE SEQUENCE [LARGE SCALE GENOMIC DNA]</scope>
    <source>
        <strain evidence="3 4">Cbm 6</strain>
    </source>
</reference>
<dbReference type="Pfam" id="PF08240">
    <property type="entry name" value="ADH_N"/>
    <property type="match status" value="1"/>
</dbReference>
<evidence type="ECO:0000313" key="4">
    <source>
        <dbReference type="Proteomes" id="UP001611383"/>
    </source>
</evidence>
<organism evidence="3 4">
    <name type="scientific">Archangium minus</name>
    <dbReference type="NCBI Taxonomy" id="83450"/>
    <lineage>
        <taxon>Bacteria</taxon>
        <taxon>Pseudomonadati</taxon>
        <taxon>Myxococcota</taxon>
        <taxon>Myxococcia</taxon>
        <taxon>Myxococcales</taxon>
        <taxon>Cystobacterineae</taxon>
        <taxon>Archangiaceae</taxon>
        <taxon>Archangium</taxon>
    </lineage>
</organism>
<dbReference type="SUPFAM" id="SSF51735">
    <property type="entry name" value="NAD(P)-binding Rossmann-fold domains"/>
    <property type="match status" value="1"/>
</dbReference>
<keyword evidence="4" id="KW-1185">Reference proteome</keyword>
<evidence type="ECO:0000256" key="1">
    <source>
        <dbReference type="ARBA" id="ARBA00023002"/>
    </source>
</evidence>
<dbReference type="InterPro" id="IPR036291">
    <property type="entry name" value="NAD(P)-bd_dom_sf"/>
</dbReference>
<dbReference type="InterPro" id="IPR050700">
    <property type="entry name" value="YIM1/Zinc_Alcohol_DH_Fams"/>
</dbReference>
<dbReference type="InterPro" id="IPR011032">
    <property type="entry name" value="GroES-like_sf"/>
</dbReference>
<dbReference type="Proteomes" id="UP001611383">
    <property type="component" value="Chromosome"/>
</dbReference>
<sequence length="346" mass="37570">MKAFFIQKYGGNEVVQFGEQPKPALQPKDLLVEVHAASVNPVDFKIREGGVKILVPNDFPLILGSDLSGVVVEVGSAVTKFKPGDEIFARLDKSRIGAFAEYAVVGEAEAAPKPKNLTHEEAASIPLVGTTTWQALLELGGLQKGQKVLIHAGSGGVGTFAIQLAKYLGATVATTVSERNIELVKRLGADVVIDYRKQRFDEVLHDYDLVFDTQAGETQQRSFRVLKPGGVMVSIAGKPDAKFARKWGLNPLLVMVLGLLSRKTTALARKHQVRFEYLFMRPDGQQLAEIGRLLTDGHIKPLIDRVFPFEQTKEALEYSQSGRAVGKVVIQVKKPSAAGAASQDTA</sequence>
<evidence type="ECO:0000259" key="2">
    <source>
        <dbReference type="SMART" id="SM00829"/>
    </source>
</evidence>
<dbReference type="RefSeq" id="WP_395804472.1">
    <property type="nucleotide sequence ID" value="NZ_CP043494.1"/>
</dbReference>
<feature type="domain" description="Enoyl reductase (ER)" evidence="2">
    <location>
        <begin position="10"/>
        <end position="330"/>
    </location>
</feature>
<dbReference type="Gene3D" id="3.40.50.720">
    <property type="entry name" value="NAD(P)-binding Rossmann-like Domain"/>
    <property type="match status" value="1"/>
</dbReference>